<feature type="signal peptide" evidence="9">
    <location>
        <begin position="1"/>
        <end position="22"/>
    </location>
</feature>
<dbReference type="InterPro" id="IPR025483">
    <property type="entry name" value="Lipase_euk"/>
</dbReference>
<organism evidence="11 12">
    <name type="scientific">Anopheles quadriannulatus</name>
    <name type="common">Mosquito</name>
    <dbReference type="NCBI Taxonomy" id="34691"/>
    <lineage>
        <taxon>Eukaryota</taxon>
        <taxon>Metazoa</taxon>
        <taxon>Ecdysozoa</taxon>
        <taxon>Arthropoda</taxon>
        <taxon>Hexapoda</taxon>
        <taxon>Insecta</taxon>
        <taxon>Pterygota</taxon>
        <taxon>Neoptera</taxon>
        <taxon>Endopterygota</taxon>
        <taxon>Diptera</taxon>
        <taxon>Nematocera</taxon>
        <taxon>Culicoidea</taxon>
        <taxon>Culicidae</taxon>
        <taxon>Anophelinae</taxon>
        <taxon>Anopheles</taxon>
    </lineage>
</organism>
<keyword evidence="5" id="KW-0443">Lipid metabolism</keyword>
<evidence type="ECO:0000256" key="4">
    <source>
        <dbReference type="ARBA" id="ARBA00022963"/>
    </source>
</evidence>
<name>A0A182XEY0_ANOQN</name>
<dbReference type="PANTHER" id="PTHR11005">
    <property type="entry name" value="LYSOSOMAL ACID LIPASE-RELATED"/>
    <property type="match status" value="1"/>
</dbReference>
<dbReference type="Pfam" id="PF04083">
    <property type="entry name" value="Abhydro_lipase"/>
    <property type="match status" value="1"/>
</dbReference>
<proteinExistence type="inferred from homology"/>
<dbReference type="Proteomes" id="UP000076407">
    <property type="component" value="Unassembled WGS sequence"/>
</dbReference>
<dbReference type="PIRSF" id="PIRSF000862">
    <property type="entry name" value="Steryl_ester_lip"/>
    <property type="match status" value="1"/>
</dbReference>
<dbReference type="Gene3D" id="3.40.50.1820">
    <property type="entry name" value="alpha/beta hydrolase"/>
    <property type="match status" value="1"/>
</dbReference>
<evidence type="ECO:0000256" key="8">
    <source>
        <dbReference type="PIRSR" id="PIRSR000862-1"/>
    </source>
</evidence>
<feature type="active site" description="Nucleophile" evidence="8">
    <location>
        <position position="172"/>
    </location>
</feature>
<dbReference type="AlphaFoldDB" id="A0A182XEY0"/>
<protein>
    <recommendedName>
        <fullName evidence="7">Lipase</fullName>
    </recommendedName>
</protein>
<feature type="active site" description="Charge relay system" evidence="8">
    <location>
        <position position="346"/>
    </location>
</feature>
<dbReference type="GO" id="GO:0016788">
    <property type="term" value="F:hydrolase activity, acting on ester bonds"/>
    <property type="evidence" value="ECO:0007669"/>
    <property type="project" value="InterPro"/>
</dbReference>
<evidence type="ECO:0000313" key="12">
    <source>
        <dbReference type="Proteomes" id="UP000076407"/>
    </source>
</evidence>
<evidence type="ECO:0000256" key="7">
    <source>
        <dbReference type="PIRNR" id="PIRNR000862"/>
    </source>
</evidence>
<feature type="domain" description="Partial AB-hydrolase lipase" evidence="10">
    <location>
        <begin position="35"/>
        <end position="96"/>
    </location>
</feature>
<dbReference type="SUPFAM" id="SSF53474">
    <property type="entry name" value="alpha/beta-Hydrolases"/>
    <property type="match status" value="1"/>
</dbReference>
<dbReference type="EnsemblMetazoa" id="AQUA008383-RA">
    <property type="protein sequence ID" value="AQUA008383-PA"/>
    <property type="gene ID" value="AQUA008383"/>
</dbReference>
<evidence type="ECO:0000256" key="5">
    <source>
        <dbReference type="ARBA" id="ARBA00023098"/>
    </source>
</evidence>
<evidence type="ECO:0000259" key="10">
    <source>
        <dbReference type="Pfam" id="PF04083"/>
    </source>
</evidence>
<dbReference type="FunFam" id="3.40.50.1820:FF:000057">
    <property type="entry name" value="Lipase"/>
    <property type="match status" value="1"/>
</dbReference>
<dbReference type="GO" id="GO:0016042">
    <property type="term" value="P:lipid catabolic process"/>
    <property type="evidence" value="ECO:0007669"/>
    <property type="project" value="UniProtKB-KW"/>
</dbReference>
<evidence type="ECO:0000256" key="6">
    <source>
        <dbReference type="ARBA" id="ARBA00023180"/>
    </source>
</evidence>
<accession>A0A182XEY0</accession>
<evidence type="ECO:0000256" key="1">
    <source>
        <dbReference type="ARBA" id="ARBA00010701"/>
    </source>
</evidence>
<dbReference type="InterPro" id="IPR029058">
    <property type="entry name" value="AB_hydrolase_fold"/>
</dbReference>
<sequence>MALVSLTIRMLLVAASVFTSVADVIFTEEDANLSTPEIILKYGYNSEVHHIETQDGYIIELHRVRSSPVYGPANPYKLPVLLMHGLMGSSADWILMGPEESLPYLLSDQGHDVWLGNARGNRYSRNHTHLSPDGREFWDFTFHEIGLYDLPVMVDHVLAQTGQPQLHYVGHSQGTTMFFVLNALRPEYNRKFRLMHALAPAVFLTHLQNPFLRFLAQHETAALQFVNFFGIFEVKPYQEDINRLAKALCPDFYSRALCLDAMHTMTGNKYHHMSQLGFPMLLRHLPAGCSLKQVAHFGQAVTSGHFRPYDYGAEENRRRYTGSAVPPDYDLTKVTAPVVIFYGLADQLTHPTDVRQLAGRLPNLVALNQLPNATFNHMDFLLAGDAKDALYDSIIGNVEQA</sequence>
<feature type="chain" id="PRO_5036930895" description="Lipase" evidence="9">
    <location>
        <begin position="23"/>
        <end position="401"/>
    </location>
</feature>
<evidence type="ECO:0000256" key="9">
    <source>
        <dbReference type="SAM" id="SignalP"/>
    </source>
</evidence>
<evidence type="ECO:0000256" key="3">
    <source>
        <dbReference type="ARBA" id="ARBA00022801"/>
    </source>
</evidence>
<keyword evidence="6" id="KW-0325">Glycoprotein</keyword>
<evidence type="ECO:0000313" key="11">
    <source>
        <dbReference type="EnsemblMetazoa" id="AQUA008383-PA"/>
    </source>
</evidence>
<keyword evidence="2 9" id="KW-0732">Signal</keyword>
<keyword evidence="12" id="KW-1185">Reference proteome</keyword>
<dbReference type="InterPro" id="IPR006693">
    <property type="entry name" value="AB_hydrolase_lipase"/>
</dbReference>
<feature type="active site" description="Charge relay system" evidence="8">
    <location>
        <position position="377"/>
    </location>
</feature>
<keyword evidence="3 7" id="KW-0378">Hydrolase</keyword>
<comment type="similarity">
    <text evidence="1 7">Belongs to the AB hydrolase superfamily. Lipase family.</text>
</comment>
<evidence type="ECO:0000256" key="2">
    <source>
        <dbReference type="ARBA" id="ARBA00022729"/>
    </source>
</evidence>
<reference evidence="11" key="1">
    <citation type="submission" date="2020-05" db="UniProtKB">
        <authorList>
            <consortium name="EnsemblMetazoa"/>
        </authorList>
    </citation>
    <scope>IDENTIFICATION</scope>
    <source>
        <strain evidence="11">SANGQUA</strain>
    </source>
</reference>
<keyword evidence="4 7" id="KW-0442">Lipid degradation</keyword>
<dbReference type="VEuPathDB" id="VectorBase:AQUA008383"/>
<dbReference type="STRING" id="34691.A0A182XEY0"/>